<keyword evidence="13" id="KW-1185">Reference proteome</keyword>
<keyword evidence="4" id="KW-0433">Leucine-rich repeat</keyword>
<sequence length="208" mass="23388">MGDVYYYDSLVLMDKGVVMELVRILKIYTALDFWRNKLEGKIPRSIGLLKELHVLNLSNNAFTGHIPSSMGNLRALESLDVSQNQLSGEFPQELGSLSYLAYMNFSHNQLAGLVPGGTQFRRQNCSSFEGNKGLFGPSLDEDCRDNIHTPASHKQYETTEESDEEVLSWIAAVIGAVPGVIFGLTIGYILVSYRPEWRFITYLKNLED</sequence>
<comment type="subcellular location">
    <subcellularLocation>
        <location evidence="1">Cell membrane</location>
        <topology evidence="1">Single-pass type I membrane protein</topology>
    </subcellularLocation>
</comment>
<dbReference type="SUPFAM" id="SSF52058">
    <property type="entry name" value="L domain-like"/>
    <property type="match status" value="1"/>
</dbReference>
<keyword evidence="5 11" id="KW-0812">Transmembrane</keyword>
<dbReference type="Gene3D" id="3.80.10.10">
    <property type="entry name" value="Ribonuclease Inhibitor"/>
    <property type="match status" value="1"/>
</dbReference>
<keyword evidence="10" id="KW-0325">Glycoprotein</keyword>
<reference evidence="12 13" key="1">
    <citation type="journal article" date="2020" name="BMC Genomics">
        <title>Intraspecific diversification of the crop wild relative Brassica cretica Lam. using demographic model selection.</title>
        <authorList>
            <person name="Kioukis A."/>
            <person name="Michalopoulou V.A."/>
            <person name="Briers L."/>
            <person name="Pirintsos S."/>
            <person name="Studholme D.J."/>
            <person name="Pavlidis P."/>
            <person name="Sarris P.F."/>
        </authorList>
    </citation>
    <scope>NUCLEOTIDE SEQUENCE [LARGE SCALE GENOMIC DNA]</scope>
    <source>
        <strain evidence="13">cv. PFS-1207/04</strain>
    </source>
</reference>
<name>A0ABQ7C765_BRACR</name>
<evidence type="ECO:0000256" key="11">
    <source>
        <dbReference type="SAM" id="Phobius"/>
    </source>
</evidence>
<gene>
    <name evidence="12" type="ORF">DY000_02003919</name>
</gene>
<evidence type="ECO:0000256" key="8">
    <source>
        <dbReference type="ARBA" id="ARBA00023136"/>
    </source>
</evidence>
<evidence type="ECO:0000256" key="5">
    <source>
        <dbReference type="ARBA" id="ARBA00022692"/>
    </source>
</evidence>
<feature type="transmembrane region" description="Helical" evidence="11">
    <location>
        <begin position="166"/>
        <end position="191"/>
    </location>
</feature>
<protein>
    <recommendedName>
        <fullName evidence="14">Leucine-rich repeat-containing N-terminal plant-type domain-containing protein</fullName>
    </recommendedName>
</protein>
<dbReference type="PANTHER" id="PTHR27004">
    <property type="entry name" value="RECEPTOR-LIKE PROTEIN 12 ISOFORM X1"/>
    <property type="match status" value="1"/>
</dbReference>
<evidence type="ECO:0000256" key="4">
    <source>
        <dbReference type="ARBA" id="ARBA00022614"/>
    </source>
</evidence>
<comment type="caution">
    <text evidence="12">The sequence shown here is derived from an EMBL/GenBank/DDBJ whole genome shotgun (WGS) entry which is preliminary data.</text>
</comment>
<comment type="similarity">
    <text evidence="2">Belongs to the RLP family.</text>
</comment>
<evidence type="ECO:0008006" key="14">
    <source>
        <dbReference type="Google" id="ProtNLM"/>
    </source>
</evidence>
<keyword evidence="8 11" id="KW-0472">Membrane</keyword>
<evidence type="ECO:0000313" key="12">
    <source>
        <dbReference type="EMBL" id="KAF3548035.1"/>
    </source>
</evidence>
<keyword evidence="9" id="KW-0675">Receptor</keyword>
<evidence type="ECO:0000256" key="9">
    <source>
        <dbReference type="ARBA" id="ARBA00023170"/>
    </source>
</evidence>
<dbReference type="EMBL" id="QGKV02000832">
    <property type="protein sequence ID" value="KAF3548035.1"/>
    <property type="molecule type" value="Genomic_DNA"/>
</dbReference>
<keyword evidence="7 11" id="KW-1133">Transmembrane helix</keyword>
<accession>A0ABQ7C765</accession>
<dbReference type="Pfam" id="PF13855">
    <property type="entry name" value="LRR_8"/>
    <property type="match status" value="1"/>
</dbReference>
<keyword evidence="3" id="KW-1003">Cell membrane</keyword>
<evidence type="ECO:0000256" key="3">
    <source>
        <dbReference type="ARBA" id="ARBA00022475"/>
    </source>
</evidence>
<organism evidence="12 13">
    <name type="scientific">Brassica cretica</name>
    <name type="common">Mustard</name>
    <dbReference type="NCBI Taxonomy" id="69181"/>
    <lineage>
        <taxon>Eukaryota</taxon>
        <taxon>Viridiplantae</taxon>
        <taxon>Streptophyta</taxon>
        <taxon>Embryophyta</taxon>
        <taxon>Tracheophyta</taxon>
        <taxon>Spermatophyta</taxon>
        <taxon>Magnoliopsida</taxon>
        <taxon>eudicotyledons</taxon>
        <taxon>Gunneridae</taxon>
        <taxon>Pentapetalae</taxon>
        <taxon>rosids</taxon>
        <taxon>malvids</taxon>
        <taxon>Brassicales</taxon>
        <taxon>Brassicaceae</taxon>
        <taxon>Brassiceae</taxon>
        <taxon>Brassica</taxon>
    </lineage>
</organism>
<evidence type="ECO:0000256" key="2">
    <source>
        <dbReference type="ARBA" id="ARBA00009592"/>
    </source>
</evidence>
<evidence type="ECO:0000256" key="1">
    <source>
        <dbReference type="ARBA" id="ARBA00004251"/>
    </source>
</evidence>
<evidence type="ECO:0000256" key="7">
    <source>
        <dbReference type="ARBA" id="ARBA00022989"/>
    </source>
</evidence>
<evidence type="ECO:0000256" key="6">
    <source>
        <dbReference type="ARBA" id="ARBA00022737"/>
    </source>
</evidence>
<dbReference type="PANTHER" id="PTHR27004:SF434">
    <property type="entry name" value="LEUCINE-RICH REPEAT-CONTAINING N-TERMINAL PLANT-TYPE DOMAIN-CONTAINING PROTEIN"/>
    <property type="match status" value="1"/>
</dbReference>
<evidence type="ECO:0000256" key="10">
    <source>
        <dbReference type="ARBA" id="ARBA00023180"/>
    </source>
</evidence>
<dbReference type="InterPro" id="IPR001611">
    <property type="entry name" value="Leu-rich_rpt"/>
</dbReference>
<keyword evidence="6" id="KW-0677">Repeat</keyword>
<dbReference type="InterPro" id="IPR032675">
    <property type="entry name" value="LRR_dom_sf"/>
</dbReference>
<evidence type="ECO:0000313" key="13">
    <source>
        <dbReference type="Proteomes" id="UP000266723"/>
    </source>
</evidence>
<dbReference type="Proteomes" id="UP000266723">
    <property type="component" value="Unassembled WGS sequence"/>
</dbReference>
<proteinExistence type="inferred from homology"/>